<evidence type="ECO:0000313" key="1">
    <source>
        <dbReference type="EMBL" id="GBN14517.1"/>
    </source>
</evidence>
<dbReference type="InterPro" id="IPR009072">
    <property type="entry name" value="Histone-fold"/>
</dbReference>
<comment type="caution">
    <text evidence="1">The sequence shown here is derived from an EMBL/GenBank/DDBJ whole genome shotgun (WGS) entry which is preliminary data.</text>
</comment>
<evidence type="ECO:0000313" key="2">
    <source>
        <dbReference type="Proteomes" id="UP000499080"/>
    </source>
</evidence>
<name>A0A4Y2LMF7_ARAVE</name>
<dbReference type="Proteomes" id="UP000499080">
    <property type="component" value="Unassembled WGS sequence"/>
</dbReference>
<accession>A0A4Y2LMF7</accession>
<organism evidence="1 2">
    <name type="scientific">Araneus ventricosus</name>
    <name type="common">Orbweaver spider</name>
    <name type="synonym">Epeira ventricosa</name>
    <dbReference type="NCBI Taxonomy" id="182803"/>
    <lineage>
        <taxon>Eukaryota</taxon>
        <taxon>Metazoa</taxon>
        <taxon>Ecdysozoa</taxon>
        <taxon>Arthropoda</taxon>
        <taxon>Chelicerata</taxon>
        <taxon>Arachnida</taxon>
        <taxon>Araneae</taxon>
        <taxon>Araneomorphae</taxon>
        <taxon>Entelegynae</taxon>
        <taxon>Araneoidea</taxon>
        <taxon>Araneidae</taxon>
        <taxon>Araneus</taxon>
    </lineage>
</organism>
<dbReference type="OrthoDB" id="6430734at2759"/>
<proteinExistence type="predicted"/>
<gene>
    <name evidence="1" type="ORF">AVEN_13740_1</name>
</gene>
<keyword evidence="2" id="KW-1185">Reference proteome</keyword>
<dbReference type="GO" id="GO:0046982">
    <property type="term" value="F:protein heterodimerization activity"/>
    <property type="evidence" value="ECO:0007669"/>
    <property type="project" value="InterPro"/>
</dbReference>
<dbReference type="AlphaFoldDB" id="A0A4Y2LMF7"/>
<dbReference type="Gene3D" id="1.10.20.10">
    <property type="entry name" value="Histone, subunit A"/>
    <property type="match status" value="1"/>
</dbReference>
<reference evidence="1 2" key="1">
    <citation type="journal article" date="2019" name="Sci. Rep.">
        <title>Orb-weaving spider Araneus ventricosus genome elucidates the spidroin gene catalogue.</title>
        <authorList>
            <person name="Kono N."/>
            <person name="Nakamura H."/>
            <person name="Ohtoshi R."/>
            <person name="Moran D.A.P."/>
            <person name="Shinohara A."/>
            <person name="Yoshida Y."/>
            <person name="Fujiwara M."/>
            <person name="Mori M."/>
            <person name="Tomita M."/>
            <person name="Arakawa K."/>
        </authorList>
    </citation>
    <scope>NUCLEOTIDE SEQUENCE [LARGE SCALE GENOMIC DNA]</scope>
</reference>
<sequence length="137" mass="15430">MLQTFTFLCTWPVDCAWLEEYPFSMSKNSRLTFWDSISLGNELLYSRYSDGTIHHARRLLIQGFQGRILKVWRTVKKIDKNVAADVAVFITAAEEYLAAEIVEKAAVLCRQKGKGVIGAAEITEAIKADNELKGLLC</sequence>
<dbReference type="SUPFAM" id="SSF47113">
    <property type="entry name" value="Histone-fold"/>
    <property type="match status" value="1"/>
</dbReference>
<dbReference type="EMBL" id="BGPR01005911">
    <property type="protein sequence ID" value="GBN14517.1"/>
    <property type="molecule type" value="Genomic_DNA"/>
</dbReference>
<protein>
    <submittedName>
        <fullName evidence="1">Uncharacterized protein</fullName>
    </submittedName>
</protein>